<dbReference type="PANTHER" id="PTHR48040">
    <property type="entry name" value="PLEIOTROPIC DRUG RESISTANCE PROTEIN 1-LIKE ISOFORM X1"/>
    <property type="match status" value="1"/>
</dbReference>
<organism evidence="2 3">
    <name type="scientific">Dillenia turbinata</name>
    <dbReference type="NCBI Taxonomy" id="194707"/>
    <lineage>
        <taxon>Eukaryota</taxon>
        <taxon>Viridiplantae</taxon>
        <taxon>Streptophyta</taxon>
        <taxon>Embryophyta</taxon>
        <taxon>Tracheophyta</taxon>
        <taxon>Spermatophyta</taxon>
        <taxon>Magnoliopsida</taxon>
        <taxon>eudicotyledons</taxon>
        <taxon>Gunneridae</taxon>
        <taxon>Pentapetalae</taxon>
        <taxon>Dilleniales</taxon>
        <taxon>Dilleniaceae</taxon>
        <taxon>Dillenia</taxon>
    </lineage>
</organism>
<dbReference type="PANTHER" id="PTHR48040:SF20">
    <property type="entry name" value="PLEIOTROPIC DRUG RESISTANCE PROTEIN 1"/>
    <property type="match status" value="1"/>
</dbReference>
<dbReference type="Proteomes" id="UP001370490">
    <property type="component" value="Unassembled WGS sequence"/>
</dbReference>
<reference evidence="2 3" key="1">
    <citation type="submission" date="2023-12" db="EMBL/GenBank/DDBJ databases">
        <title>A high-quality genome assembly for Dillenia turbinata (Dilleniales).</title>
        <authorList>
            <person name="Chanderbali A."/>
        </authorList>
    </citation>
    <scope>NUCLEOTIDE SEQUENCE [LARGE SCALE GENOMIC DNA]</scope>
    <source>
        <strain evidence="2">LSX21</strain>
        <tissue evidence="2">Leaf</tissue>
    </source>
</reference>
<dbReference type="AlphaFoldDB" id="A0AAN8YTK9"/>
<keyword evidence="1" id="KW-0472">Membrane</keyword>
<evidence type="ECO:0000313" key="3">
    <source>
        <dbReference type="Proteomes" id="UP001370490"/>
    </source>
</evidence>
<accession>A0AAN8YTK9</accession>
<comment type="caution">
    <text evidence="2">The sequence shown here is derived from an EMBL/GenBank/DDBJ whole genome shotgun (WGS) entry which is preliminary data.</text>
</comment>
<evidence type="ECO:0000256" key="1">
    <source>
        <dbReference type="SAM" id="Phobius"/>
    </source>
</evidence>
<keyword evidence="1" id="KW-0812">Transmembrane</keyword>
<sequence>MWGGDISERVFSQSFREEEDEEALKWASLEKLPTYNRLRKGLLVESKGEANEIDVLKMGFQEKKNLIHRLINAAEEDNEKFLLKLRKRLDSLAYLWVLVSELKRRLNTYVNIMSIPLWLKWYYWVNPVAYTLYGMITSQFGDVQDKLENGETVEEFLRSSFGYRRDFVGVSAAAVVGFTFLFAFVFAFSIKTFNFQKR</sequence>
<gene>
    <name evidence="2" type="ORF">RJ641_024228</name>
</gene>
<keyword evidence="3" id="KW-1185">Reference proteome</keyword>
<feature type="transmembrane region" description="Helical" evidence="1">
    <location>
        <begin position="167"/>
        <end position="190"/>
    </location>
</feature>
<evidence type="ECO:0000313" key="2">
    <source>
        <dbReference type="EMBL" id="KAK6912135.1"/>
    </source>
</evidence>
<proteinExistence type="predicted"/>
<protein>
    <submittedName>
        <fullName evidence="2">Uncharacterized protein</fullName>
    </submittedName>
</protein>
<feature type="transmembrane region" description="Helical" evidence="1">
    <location>
        <begin position="106"/>
        <end position="125"/>
    </location>
</feature>
<keyword evidence="1" id="KW-1133">Transmembrane helix</keyword>
<dbReference type="EMBL" id="JBAMMX010000028">
    <property type="protein sequence ID" value="KAK6912135.1"/>
    <property type="molecule type" value="Genomic_DNA"/>
</dbReference>
<name>A0AAN8YTK9_9MAGN</name>